<dbReference type="EMBL" id="CAJNOR010011919">
    <property type="protein sequence ID" value="CAF1664526.1"/>
    <property type="molecule type" value="Genomic_DNA"/>
</dbReference>
<name>A0A816FR66_ADIRI</name>
<dbReference type="AlphaFoldDB" id="A0A816FR66"/>
<organism evidence="2 3">
    <name type="scientific">Adineta ricciae</name>
    <name type="common">Rotifer</name>
    <dbReference type="NCBI Taxonomy" id="249248"/>
    <lineage>
        <taxon>Eukaryota</taxon>
        <taxon>Metazoa</taxon>
        <taxon>Spiralia</taxon>
        <taxon>Gnathifera</taxon>
        <taxon>Rotifera</taxon>
        <taxon>Eurotatoria</taxon>
        <taxon>Bdelloidea</taxon>
        <taxon>Adinetida</taxon>
        <taxon>Adinetidae</taxon>
        <taxon>Adineta</taxon>
    </lineage>
</organism>
<gene>
    <name evidence="2" type="ORF">XAT740_LOCUS57515</name>
</gene>
<keyword evidence="1" id="KW-0732">Signal</keyword>
<evidence type="ECO:0000313" key="2">
    <source>
        <dbReference type="EMBL" id="CAF1664526.1"/>
    </source>
</evidence>
<keyword evidence="3" id="KW-1185">Reference proteome</keyword>
<feature type="chain" id="PRO_5032945670" evidence="1">
    <location>
        <begin position="18"/>
        <end position="285"/>
    </location>
</feature>
<reference evidence="2" key="1">
    <citation type="submission" date="2021-02" db="EMBL/GenBank/DDBJ databases">
        <authorList>
            <person name="Nowell W R."/>
        </authorList>
    </citation>
    <scope>NUCLEOTIDE SEQUENCE</scope>
</reference>
<sequence>MLFLVWLLSLLWMETGCDMEFYLSSHLQYDCLHFYSMSSVTPIKNEYCIRPVDDIDMVFTRDLVNMHDNNYTFDKLSNMNVTAHDVFFWSISINVAEKYQHYLAEKDKSQLSNEIFFNCTTSWFGPRCQYSFDIPETYPLINVDSSYTLTDSTCYVLLECDRGGLFLCLDWREICDGRIDCVNNGVDESNCFDLEMNECESDEYRCHNGLCIPDYYWNIPCPVLDLSLGLFHCQENTCPPGEKKFSCGDGQCVEDYDECLNGRHLRLLQSLIVRGNLSDNCWIAM</sequence>
<dbReference type="Proteomes" id="UP000663828">
    <property type="component" value="Unassembled WGS sequence"/>
</dbReference>
<feature type="signal peptide" evidence="1">
    <location>
        <begin position="1"/>
        <end position="17"/>
    </location>
</feature>
<comment type="caution">
    <text evidence="2">The sequence shown here is derived from an EMBL/GenBank/DDBJ whole genome shotgun (WGS) entry which is preliminary data.</text>
</comment>
<evidence type="ECO:0000256" key="1">
    <source>
        <dbReference type="SAM" id="SignalP"/>
    </source>
</evidence>
<accession>A0A816FR66</accession>
<protein>
    <submittedName>
        <fullName evidence="2">Uncharacterized protein</fullName>
    </submittedName>
</protein>
<feature type="non-terminal residue" evidence="2">
    <location>
        <position position="285"/>
    </location>
</feature>
<proteinExistence type="predicted"/>
<evidence type="ECO:0000313" key="3">
    <source>
        <dbReference type="Proteomes" id="UP000663828"/>
    </source>
</evidence>